<dbReference type="Proteomes" id="UP000515275">
    <property type="component" value="Chromosome"/>
</dbReference>
<feature type="transmembrane region" description="Helical" evidence="6">
    <location>
        <begin position="81"/>
        <end position="101"/>
    </location>
</feature>
<evidence type="ECO:0000256" key="6">
    <source>
        <dbReference type="SAM" id="Phobius"/>
    </source>
</evidence>
<dbReference type="SUPFAM" id="SSF103473">
    <property type="entry name" value="MFS general substrate transporter"/>
    <property type="match status" value="1"/>
</dbReference>
<organism evidence="8 9">
    <name type="scientific">Corynebacterium anserum</name>
    <dbReference type="NCBI Taxonomy" id="2684406"/>
    <lineage>
        <taxon>Bacteria</taxon>
        <taxon>Bacillati</taxon>
        <taxon>Actinomycetota</taxon>
        <taxon>Actinomycetes</taxon>
        <taxon>Mycobacteriales</taxon>
        <taxon>Corynebacteriaceae</taxon>
        <taxon>Corynebacterium</taxon>
    </lineage>
</organism>
<reference evidence="8 9" key="1">
    <citation type="submission" date="2019-12" db="EMBL/GenBank/DDBJ databases">
        <title>Corynebacterium sp. nov., isolated from feces of the Anser Albifrons in China.</title>
        <authorList>
            <person name="Liu Q."/>
        </authorList>
    </citation>
    <scope>NUCLEOTIDE SEQUENCE [LARGE SCALE GENOMIC DNA]</scope>
    <source>
        <strain evidence="8 9">23H37-10</strain>
    </source>
</reference>
<keyword evidence="3 6" id="KW-1133">Transmembrane helix</keyword>
<dbReference type="GO" id="GO:0022857">
    <property type="term" value="F:transmembrane transporter activity"/>
    <property type="evidence" value="ECO:0007669"/>
    <property type="project" value="InterPro"/>
</dbReference>
<dbReference type="AlphaFoldDB" id="A0A7G7YMA8"/>
<feature type="transmembrane region" description="Helical" evidence="6">
    <location>
        <begin position="38"/>
        <end position="61"/>
    </location>
</feature>
<evidence type="ECO:0000256" key="2">
    <source>
        <dbReference type="ARBA" id="ARBA00022692"/>
    </source>
</evidence>
<feature type="domain" description="Major facilitator superfamily (MFS) profile" evidence="7">
    <location>
        <begin position="38"/>
        <end position="446"/>
    </location>
</feature>
<dbReference type="InterPro" id="IPR036259">
    <property type="entry name" value="MFS_trans_sf"/>
</dbReference>
<protein>
    <submittedName>
        <fullName evidence="8">MFS transporter</fullName>
    </submittedName>
</protein>
<dbReference type="InterPro" id="IPR020846">
    <property type="entry name" value="MFS_dom"/>
</dbReference>
<proteinExistence type="predicted"/>
<feature type="transmembrane region" description="Helical" evidence="6">
    <location>
        <begin position="334"/>
        <end position="352"/>
    </location>
</feature>
<evidence type="ECO:0000256" key="4">
    <source>
        <dbReference type="ARBA" id="ARBA00023136"/>
    </source>
</evidence>
<dbReference type="PROSITE" id="PS50850">
    <property type="entry name" value="MFS"/>
    <property type="match status" value="1"/>
</dbReference>
<evidence type="ECO:0000256" key="5">
    <source>
        <dbReference type="SAM" id="MobiDB-lite"/>
    </source>
</evidence>
<evidence type="ECO:0000256" key="3">
    <source>
        <dbReference type="ARBA" id="ARBA00022989"/>
    </source>
</evidence>
<dbReference type="GO" id="GO:0005886">
    <property type="term" value="C:plasma membrane"/>
    <property type="evidence" value="ECO:0007669"/>
    <property type="project" value="UniProtKB-SubCell"/>
</dbReference>
<dbReference type="PANTHER" id="PTHR23531">
    <property type="entry name" value="QUINOLENE RESISTANCE PROTEIN NORA"/>
    <property type="match status" value="1"/>
</dbReference>
<sequence length="454" mass="47979">MAGSITSSHNSPDPANQSVSELEQGAARGSVREAKEPIFTFTFVMAWVINFSQYLILYLLITTMALYAVKEFAASNATSGLASSAFVIGATIARMFAGYLVDRLGNRLMMLCGVIVAVVSCAAYIPIHSLGVFIVVRGVHGIGYAVVSTATMALAQALIPSGRRAEGTGYFALGSTLATAVGPALGLWIVGSFSYSVLFASALGASIIGGVLSLLVMRGQSAEVASEKAEEKPSESNGAGEDYPETEREQHDEQRAQPKLTLRSMMHPNVVPIGVFMLIVGCCYAGIITYLNSYGEDRDVASGAGLFFVAYAVVMMLGRFYLGRLQDEKGDNIVVYMGLVSFALALVLLGVAQTDWQVMLAGALTGLGYGSLMPAAQAISVRLVPMSEMGTGISTLFLLLDVGVAFGPIALGYLVSAVGFGVMYEVLAAVVLLAGVWYFFIHGRRHQPKLGIAH</sequence>
<feature type="transmembrane region" description="Helical" evidence="6">
    <location>
        <begin position="358"/>
        <end position="384"/>
    </location>
</feature>
<feature type="transmembrane region" description="Helical" evidence="6">
    <location>
        <begin position="270"/>
        <end position="291"/>
    </location>
</feature>
<accession>A0A7G7YMA8</accession>
<dbReference type="CDD" id="cd17489">
    <property type="entry name" value="MFS_YfcJ_like"/>
    <property type="match status" value="1"/>
</dbReference>
<feature type="transmembrane region" description="Helical" evidence="6">
    <location>
        <begin position="421"/>
        <end position="440"/>
    </location>
</feature>
<evidence type="ECO:0000313" key="8">
    <source>
        <dbReference type="EMBL" id="QNH95628.1"/>
    </source>
</evidence>
<feature type="transmembrane region" description="Helical" evidence="6">
    <location>
        <begin position="108"/>
        <end position="136"/>
    </location>
</feature>
<feature type="compositionally biased region" description="Basic and acidic residues" evidence="5">
    <location>
        <begin position="245"/>
        <end position="256"/>
    </location>
</feature>
<dbReference type="Gene3D" id="1.20.1250.20">
    <property type="entry name" value="MFS general substrate transporter like domains"/>
    <property type="match status" value="1"/>
</dbReference>
<feature type="transmembrane region" description="Helical" evidence="6">
    <location>
        <begin position="171"/>
        <end position="191"/>
    </location>
</feature>
<dbReference type="Pfam" id="PF07690">
    <property type="entry name" value="MFS_1"/>
    <property type="match status" value="1"/>
</dbReference>
<evidence type="ECO:0000313" key="9">
    <source>
        <dbReference type="Proteomes" id="UP000515275"/>
    </source>
</evidence>
<feature type="transmembrane region" description="Helical" evidence="6">
    <location>
        <begin position="142"/>
        <end position="159"/>
    </location>
</feature>
<dbReference type="PANTHER" id="PTHR23531:SF1">
    <property type="entry name" value="QUINOLENE RESISTANCE PROTEIN NORA"/>
    <property type="match status" value="1"/>
</dbReference>
<dbReference type="EMBL" id="CP046883">
    <property type="protein sequence ID" value="QNH95628.1"/>
    <property type="molecule type" value="Genomic_DNA"/>
</dbReference>
<name>A0A7G7YMA8_9CORY</name>
<dbReference type="KEGG" id="cans:GP473_02065"/>
<feature type="region of interest" description="Disordered" evidence="5">
    <location>
        <begin position="226"/>
        <end position="259"/>
    </location>
</feature>
<feature type="transmembrane region" description="Helical" evidence="6">
    <location>
        <begin position="303"/>
        <end position="322"/>
    </location>
</feature>
<keyword evidence="4 6" id="KW-0472">Membrane</keyword>
<dbReference type="InterPro" id="IPR011701">
    <property type="entry name" value="MFS"/>
</dbReference>
<evidence type="ECO:0000256" key="1">
    <source>
        <dbReference type="ARBA" id="ARBA00004651"/>
    </source>
</evidence>
<evidence type="ECO:0000259" key="7">
    <source>
        <dbReference type="PROSITE" id="PS50850"/>
    </source>
</evidence>
<feature type="transmembrane region" description="Helical" evidence="6">
    <location>
        <begin position="197"/>
        <end position="217"/>
    </location>
</feature>
<feature type="transmembrane region" description="Helical" evidence="6">
    <location>
        <begin position="396"/>
        <end position="415"/>
    </location>
</feature>
<dbReference type="InterPro" id="IPR052714">
    <property type="entry name" value="MFS_Exporter"/>
</dbReference>
<gene>
    <name evidence="8" type="ORF">GP473_02065</name>
</gene>
<comment type="subcellular location">
    <subcellularLocation>
        <location evidence="1">Cell membrane</location>
        <topology evidence="1">Multi-pass membrane protein</topology>
    </subcellularLocation>
</comment>
<keyword evidence="2 6" id="KW-0812">Transmembrane</keyword>
<keyword evidence="9" id="KW-1185">Reference proteome</keyword>